<accession>A0A7W6KLG8</accession>
<dbReference type="Gene3D" id="3.50.50.60">
    <property type="entry name" value="FAD/NAD(P)-binding domain"/>
    <property type="match status" value="1"/>
</dbReference>
<evidence type="ECO:0000256" key="8">
    <source>
        <dbReference type="ARBA" id="ARBA00023004"/>
    </source>
</evidence>
<dbReference type="InterPro" id="IPR051793">
    <property type="entry name" value="NADH:flavin_oxidoreductase"/>
</dbReference>
<dbReference type="CDD" id="cd04734">
    <property type="entry name" value="OYE_like_3_FMN"/>
    <property type="match status" value="1"/>
</dbReference>
<keyword evidence="7" id="KW-0560">Oxidoreductase</keyword>
<evidence type="ECO:0000313" key="12">
    <source>
        <dbReference type="EMBL" id="MBB4122015.1"/>
    </source>
</evidence>
<evidence type="ECO:0000256" key="2">
    <source>
        <dbReference type="ARBA" id="ARBA00001966"/>
    </source>
</evidence>
<dbReference type="AlphaFoldDB" id="A0A7W6KLG8"/>
<evidence type="ECO:0000256" key="9">
    <source>
        <dbReference type="ARBA" id="ARBA00023014"/>
    </source>
</evidence>
<dbReference type="InterPro" id="IPR013785">
    <property type="entry name" value="Aldolase_TIM"/>
</dbReference>
<evidence type="ECO:0000256" key="1">
    <source>
        <dbReference type="ARBA" id="ARBA00001917"/>
    </source>
</evidence>
<dbReference type="PRINTS" id="PR00420">
    <property type="entry name" value="RNGMNOXGNASE"/>
</dbReference>
<comment type="caution">
    <text evidence="12">The sequence shown here is derived from an EMBL/GenBank/DDBJ whole genome shotgun (WGS) entry which is preliminary data.</text>
</comment>
<dbReference type="GO" id="GO:0010181">
    <property type="term" value="F:FMN binding"/>
    <property type="evidence" value="ECO:0007669"/>
    <property type="project" value="InterPro"/>
</dbReference>
<dbReference type="SUPFAM" id="SSF51395">
    <property type="entry name" value="FMN-linked oxidoreductases"/>
    <property type="match status" value="1"/>
</dbReference>
<sequence>MNDDPLLQPFQLKHLRLKNRLMSSAHEPAYGEGGLPTERYRLYHREKAKGGIALTMTAGSAVVAPDSPAAFGNLHAYRDEIVPLMARLAEDCHAHDCAVMIQLTHLGRRTSGWNMGDWLPVLSASPVREPAHRTFPKAMEDFDFDRIADDYATAAERMMAAGLDGIEIEAYGHLLDSFWSPATNQRDDDHNGPLENRLRFTFQVLDAIRNRCGPEFIVGMRLVADENRAGGLSRAEGLSICQTLVDSGTVDFLNVIRGHIDHDAPLTEVIPIQGMASAPHLDFAGAVREKTRFPVFHAARIADVATARHAVAEGRLDMVGMTRAHIADPHIVAKIKAGIEDRIRPCVGATYCLDRIYEGGEALCIHNAATGREATMPHDIPKAEGKRRAVVVGAGPAGLEAARVLAERGHDVIVLEAADEAGGQVNLLTRNPRRLELVGIIDWRLAELERMHVAIRYNVFAEEEDVLAEEPDLVVIATGGIAQSPPLEEGEALAVSSWDILAGTVKPAEKVLLYDDHGGHPGLTAAEVIAKSGAKLKIVTPERFFAPDVGGMNHVPYARSFAENGVDIAINKRLAAIRREGNGLKAVLTSDYAPGVTEEIEAAQVVIEYGTMPMDDLYFTLRPHSRNGGEVDYKALIARKWPLPLTHADGRFDLFRIGDAVHARNIHAAIYDALRYCSLM</sequence>
<dbReference type="Gene3D" id="3.20.20.70">
    <property type="entry name" value="Aldolase class I"/>
    <property type="match status" value="1"/>
</dbReference>
<dbReference type="SUPFAM" id="SSF51905">
    <property type="entry name" value="FAD/NAD(P)-binding domain"/>
    <property type="match status" value="1"/>
</dbReference>
<keyword evidence="6" id="KW-0479">Metal-binding</keyword>
<evidence type="ECO:0000256" key="3">
    <source>
        <dbReference type="ARBA" id="ARBA00011048"/>
    </source>
</evidence>
<gene>
    <name evidence="12" type="ORF">GGR30_001941</name>
</gene>
<protein>
    <submittedName>
        <fullName evidence="12">2,4-dienoyl-CoA reductase-like NADH-dependent reductase (Old Yellow Enzyme family)/thioredoxin reductase</fullName>
    </submittedName>
</protein>
<dbReference type="GO" id="GO:0046872">
    <property type="term" value="F:metal ion binding"/>
    <property type="evidence" value="ECO:0007669"/>
    <property type="project" value="UniProtKB-KW"/>
</dbReference>
<evidence type="ECO:0000256" key="7">
    <source>
        <dbReference type="ARBA" id="ARBA00023002"/>
    </source>
</evidence>
<dbReference type="Pfam" id="PF07992">
    <property type="entry name" value="Pyr_redox_2"/>
    <property type="match status" value="1"/>
</dbReference>
<organism evidence="12 13">
    <name type="scientific">Martelella radicis</name>
    <dbReference type="NCBI Taxonomy" id="1397476"/>
    <lineage>
        <taxon>Bacteria</taxon>
        <taxon>Pseudomonadati</taxon>
        <taxon>Pseudomonadota</taxon>
        <taxon>Alphaproteobacteria</taxon>
        <taxon>Hyphomicrobiales</taxon>
        <taxon>Aurantimonadaceae</taxon>
        <taxon>Martelella</taxon>
    </lineage>
</organism>
<evidence type="ECO:0000256" key="4">
    <source>
        <dbReference type="ARBA" id="ARBA00022630"/>
    </source>
</evidence>
<feature type="domain" description="NADH:flavin oxidoreductase/NADH oxidase N-terminal" evidence="10">
    <location>
        <begin position="6"/>
        <end position="341"/>
    </location>
</feature>
<keyword evidence="4" id="KW-0285">Flavoprotein</keyword>
<dbReference type="InterPro" id="IPR001155">
    <property type="entry name" value="OxRdtase_FMN_N"/>
</dbReference>
<dbReference type="GO" id="GO:0008670">
    <property type="term" value="F:2,4-dienoyl-CoA reductase (NADPH) activity"/>
    <property type="evidence" value="ECO:0007669"/>
    <property type="project" value="TreeGrafter"/>
</dbReference>
<dbReference type="PANTHER" id="PTHR42917:SF2">
    <property type="entry name" value="2,4-DIENOYL-COA REDUCTASE [(2E)-ENOYL-COA-PRODUCING]"/>
    <property type="match status" value="1"/>
</dbReference>
<evidence type="ECO:0000313" key="13">
    <source>
        <dbReference type="Proteomes" id="UP000530571"/>
    </source>
</evidence>
<dbReference type="Proteomes" id="UP000530571">
    <property type="component" value="Unassembled WGS sequence"/>
</dbReference>
<dbReference type="GO" id="GO:0033543">
    <property type="term" value="P:fatty acid beta-oxidation, unsaturated, even number, reductase/isomerase pathway"/>
    <property type="evidence" value="ECO:0007669"/>
    <property type="project" value="TreeGrafter"/>
</dbReference>
<keyword evidence="5" id="KW-0288">FMN</keyword>
<proteinExistence type="inferred from homology"/>
<keyword evidence="13" id="KW-1185">Reference proteome</keyword>
<keyword evidence="9" id="KW-0411">Iron-sulfur</keyword>
<dbReference type="RefSeq" id="WP_183485484.1">
    <property type="nucleotide sequence ID" value="NZ_JACIDZ010000005.1"/>
</dbReference>
<evidence type="ECO:0000256" key="6">
    <source>
        <dbReference type="ARBA" id="ARBA00022723"/>
    </source>
</evidence>
<comment type="cofactor">
    <cofactor evidence="1">
        <name>FMN</name>
        <dbReference type="ChEBI" id="CHEBI:58210"/>
    </cofactor>
</comment>
<dbReference type="PANTHER" id="PTHR42917">
    <property type="entry name" value="2,4-DIENOYL-COA REDUCTASE"/>
    <property type="match status" value="1"/>
</dbReference>
<comment type="similarity">
    <text evidence="3">In the N-terminal section; belongs to the NADH:flavin oxidoreductase/NADH oxidase family.</text>
</comment>
<evidence type="ECO:0000256" key="5">
    <source>
        <dbReference type="ARBA" id="ARBA00022643"/>
    </source>
</evidence>
<feature type="domain" description="FAD/NAD(P)-binding" evidence="11">
    <location>
        <begin position="389"/>
        <end position="620"/>
    </location>
</feature>
<evidence type="ECO:0000259" key="11">
    <source>
        <dbReference type="Pfam" id="PF07992"/>
    </source>
</evidence>
<dbReference type="InterPro" id="IPR036188">
    <property type="entry name" value="FAD/NAD-bd_sf"/>
</dbReference>
<dbReference type="InterPro" id="IPR023753">
    <property type="entry name" value="FAD/NAD-binding_dom"/>
</dbReference>
<dbReference type="Pfam" id="PF00724">
    <property type="entry name" value="Oxidored_FMN"/>
    <property type="match status" value="1"/>
</dbReference>
<reference evidence="12 13" key="1">
    <citation type="submission" date="2020-08" db="EMBL/GenBank/DDBJ databases">
        <title>Genomic Encyclopedia of Type Strains, Phase IV (KMG-IV): sequencing the most valuable type-strain genomes for metagenomic binning, comparative biology and taxonomic classification.</title>
        <authorList>
            <person name="Goeker M."/>
        </authorList>
    </citation>
    <scope>NUCLEOTIDE SEQUENCE [LARGE SCALE GENOMIC DNA]</scope>
    <source>
        <strain evidence="12 13">DSM 28101</strain>
    </source>
</reference>
<name>A0A7W6KLG8_9HYPH</name>
<dbReference type="Gene3D" id="3.40.50.720">
    <property type="entry name" value="NAD(P)-binding Rossmann-like Domain"/>
    <property type="match status" value="1"/>
</dbReference>
<dbReference type="GO" id="GO:0051536">
    <property type="term" value="F:iron-sulfur cluster binding"/>
    <property type="evidence" value="ECO:0007669"/>
    <property type="project" value="UniProtKB-KW"/>
</dbReference>
<keyword evidence="8" id="KW-0408">Iron</keyword>
<dbReference type="EMBL" id="JACIDZ010000005">
    <property type="protein sequence ID" value="MBB4122015.1"/>
    <property type="molecule type" value="Genomic_DNA"/>
</dbReference>
<evidence type="ECO:0000259" key="10">
    <source>
        <dbReference type="Pfam" id="PF00724"/>
    </source>
</evidence>
<comment type="cofactor">
    <cofactor evidence="2">
        <name>[4Fe-4S] cluster</name>
        <dbReference type="ChEBI" id="CHEBI:49883"/>
    </cofactor>
</comment>